<feature type="domain" description="EF-hand" evidence="4">
    <location>
        <begin position="62"/>
        <end position="97"/>
    </location>
</feature>
<feature type="region of interest" description="Disordered" evidence="3">
    <location>
        <begin position="277"/>
        <end position="313"/>
    </location>
</feature>
<dbReference type="CDD" id="cd00051">
    <property type="entry name" value="EFh"/>
    <property type="match status" value="1"/>
</dbReference>
<dbReference type="InterPro" id="IPR045198">
    <property type="entry name" value="CNBL1-10"/>
</dbReference>
<dbReference type="OrthoDB" id="191686at2759"/>
<gene>
    <name evidence="5" type="ORF">DM01DRAFT_1104907</name>
</gene>
<dbReference type="STRING" id="101127.A0A1X2GAU1"/>
<accession>A0A1X2GAU1</accession>
<keyword evidence="6" id="KW-1185">Reference proteome</keyword>
<dbReference type="GO" id="GO:0019722">
    <property type="term" value="P:calcium-mediated signaling"/>
    <property type="evidence" value="ECO:0007669"/>
    <property type="project" value="InterPro"/>
</dbReference>
<evidence type="ECO:0000259" key="4">
    <source>
        <dbReference type="PROSITE" id="PS50222"/>
    </source>
</evidence>
<name>A0A1X2GAU1_9FUNG</name>
<proteinExistence type="predicted"/>
<keyword evidence="1" id="KW-0677">Repeat</keyword>
<evidence type="ECO:0000313" key="6">
    <source>
        <dbReference type="Proteomes" id="UP000242146"/>
    </source>
</evidence>
<evidence type="ECO:0000313" key="5">
    <source>
        <dbReference type="EMBL" id="ORX49428.1"/>
    </source>
</evidence>
<dbReference type="PANTHER" id="PTHR23056:SF110">
    <property type="entry name" value="CALMODULIN"/>
    <property type="match status" value="1"/>
</dbReference>
<dbReference type="Gene3D" id="1.10.238.10">
    <property type="entry name" value="EF-hand"/>
    <property type="match status" value="1"/>
</dbReference>
<dbReference type="PROSITE" id="PS50222">
    <property type="entry name" value="EF_HAND_2"/>
    <property type="match status" value="3"/>
</dbReference>
<evidence type="ECO:0000256" key="3">
    <source>
        <dbReference type="SAM" id="MobiDB-lite"/>
    </source>
</evidence>
<feature type="compositionally biased region" description="Polar residues" evidence="3">
    <location>
        <begin position="155"/>
        <end position="179"/>
    </location>
</feature>
<dbReference type="Pfam" id="PF13499">
    <property type="entry name" value="EF-hand_7"/>
    <property type="match status" value="1"/>
</dbReference>
<keyword evidence="2" id="KW-0106">Calcium</keyword>
<organism evidence="5 6">
    <name type="scientific">Hesseltinella vesiculosa</name>
    <dbReference type="NCBI Taxonomy" id="101127"/>
    <lineage>
        <taxon>Eukaryota</taxon>
        <taxon>Fungi</taxon>
        <taxon>Fungi incertae sedis</taxon>
        <taxon>Mucoromycota</taxon>
        <taxon>Mucoromycotina</taxon>
        <taxon>Mucoromycetes</taxon>
        <taxon>Mucorales</taxon>
        <taxon>Cunninghamellaceae</taxon>
        <taxon>Hesseltinella</taxon>
    </lineage>
</organism>
<dbReference type="SUPFAM" id="SSF47473">
    <property type="entry name" value="EF-hand"/>
    <property type="match status" value="1"/>
</dbReference>
<dbReference type="EMBL" id="MCGT01000026">
    <property type="protein sequence ID" value="ORX49428.1"/>
    <property type="molecule type" value="Genomic_DNA"/>
</dbReference>
<feature type="domain" description="EF-hand" evidence="4">
    <location>
        <begin position="106"/>
        <end position="141"/>
    </location>
</feature>
<dbReference type="SMART" id="SM00054">
    <property type="entry name" value="EFh"/>
    <property type="match status" value="3"/>
</dbReference>
<feature type="domain" description="EF-hand" evidence="4">
    <location>
        <begin position="26"/>
        <end position="61"/>
    </location>
</feature>
<dbReference type="GO" id="GO:0019900">
    <property type="term" value="F:kinase binding"/>
    <property type="evidence" value="ECO:0007669"/>
    <property type="project" value="InterPro"/>
</dbReference>
<dbReference type="Proteomes" id="UP000242146">
    <property type="component" value="Unassembled WGS sequence"/>
</dbReference>
<dbReference type="GO" id="GO:0005509">
    <property type="term" value="F:calcium ion binding"/>
    <property type="evidence" value="ECO:0007669"/>
    <property type="project" value="InterPro"/>
</dbReference>
<dbReference type="PRINTS" id="PR00450">
    <property type="entry name" value="RECOVERIN"/>
</dbReference>
<sequence length="313" mass="34691">MDGSLFYFIFYFEQTVKKCVPSVSSSDEVFLKRLYCSFDVDDNNAIDFEQFVDGLSVFMKGTPEEKLELSFKLYDVKHTGYLTRPDLERVMIQLAGFGSDEDKTNEIKLMVNRLFEDLDVDDDGRLSFEEYKLSAMKEPLVVDFLEQFLAEHHLTQNTRSPSRPESVSSYRSGLSSTHPGPTKLSNTVSSSPFQSSSRLSIRVSQAELLEYGHHTAMSSSSGSNPNSPTTATSTSSGQPPHPWSNGTSPYSPPRSPRHLSRPTSMTSLDAALSTMDLNHTNGLHDGKPTLSPKAFSPIKPDDEKPPVLSEAAT</sequence>
<feature type="compositionally biased region" description="Low complexity" evidence="3">
    <location>
        <begin position="185"/>
        <end position="197"/>
    </location>
</feature>
<evidence type="ECO:0000256" key="2">
    <source>
        <dbReference type="ARBA" id="ARBA00022837"/>
    </source>
</evidence>
<dbReference type="InterPro" id="IPR002048">
    <property type="entry name" value="EF_hand_dom"/>
</dbReference>
<feature type="compositionally biased region" description="Low complexity" evidence="3">
    <location>
        <begin position="215"/>
        <end position="237"/>
    </location>
</feature>
<protein>
    <submittedName>
        <fullName evidence="5">EF-hand</fullName>
    </submittedName>
</protein>
<feature type="region of interest" description="Disordered" evidence="3">
    <location>
        <begin position="215"/>
        <end position="263"/>
    </location>
</feature>
<dbReference type="AlphaFoldDB" id="A0A1X2GAU1"/>
<dbReference type="PANTHER" id="PTHR23056">
    <property type="entry name" value="CALCINEURIN B"/>
    <property type="match status" value="1"/>
</dbReference>
<dbReference type="InterPro" id="IPR011992">
    <property type="entry name" value="EF-hand-dom_pair"/>
</dbReference>
<comment type="caution">
    <text evidence="5">The sequence shown here is derived from an EMBL/GenBank/DDBJ whole genome shotgun (WGS) entry which is preliminary data.</text>
</comment>
<dbReference type="InterPro" id="IPR018247">
    <property type="entry name" value="EF_Hand_1_Ca_BS"/>
</dbReference>
<feature type="region of interest" description="Disordered" evidence="3">
    <location>
        <begin position="155"/>
        <end position="197"/>
    </location>
</feature>
<dbReference type="PROSITE" id="PS00018">
    <property type="entry name" value="EF_HAND_1"/>
    <property type="match status" value="1"/>
</dbReference>
<evidence type="ECO:0000256" key="1">
    <source>
        <dbReference type="ARBA" id="ARBA00022737"/>
    </source>
</evidence>
<reference evidence="5 6" key="1">
    <citation type="submission" date="2016-07" db="EMBL/GenBank/DDBJ databases">
        <title>Pervasive Adenine N6-methylation of Active Genes in Fungi.</title>
        <authorList>
            <consortium name="DOE Joint Genome Institute"/>
            <person name="Mondo S.J."/>
            <person name="Dannebaum R.O."/>
            <person name="Kuo R.C."/>
            <person name="Labutti K."/>
            <person name="Haridas S."/>
            <person name="Kuo A."/>
            <person name="Salamov A."/>
            <person name="Ahrendt S.R."/>
            <person name="Lipzen A."/>
            <person name="Sullivan W."/>
            <person name="Andreopoulos W.B."/>
            <person name="Clum A."/>
            <person name="Lindquist E."/>
            <person name="Daum C."/>
            <person name="Ramamoorthy G.K."/>
            <person name="Gryganskyi A."/>
            <person name="Culley D."/>
            <person name="Magnuson J.K."/>
            <person name="James T.Y."/>
            <person name="O'Malley M.A."/>
            <person name="Stajich J.E."/>
            <person name="Spatafora J.W."/>
            <person name="Visel A."/>
            <person name="Grigoriev I.V."/>
        </authorList>
    </citation>
    <scope>NUCLEOTIDE SEQUENCE [LARGE SCALE GENOMIC DNA]</scope>
    <source>
        <strain evidence="5 6">NRRL 3301</strain>
    </source>
</reference>